<sequence>MEYISYQNLLEERLRRNFDIEKDYVYRETKLDIMAKYNIRNERYIATKKATIYAFENNEYCMIKHFQRIDKDGLHTYTELLKSAVEDFVKIHDEHMSTLITGVIVLDEHPDDEIIHLVKKFKFHKSYAFGFKGWADVALVLVSLNQNEVITNKKGKEVLKAYRL</sequence>
<reference evidence="3" key="1">
    <citation type="submission" date="2016-11" db="EMBL/GenBank/DDBJ databases">
        <authorList>
            <person name="Varghese N."/>
            <person name="Submissions S."/>
        </authorList>
    </citation>
    <scope>NUCLEOTIDE SEQUENCE [LARGE SCALE GENOMIC DNA]</scope>
    <source>
        <strain evidence="3">DSM 17957</strain>
    </source>
</reference>
<accession>A0A1M6MJN8</accession>
<evidence type="ECO:0000259" key="1">
    <source>
        <dbReference type="Pfam" id="PF26226"/>
    </source>
</evidence>
<feature type="domain" description="DUF8052" evidence="1">
    <location>
        <begin position="5"/>
        <end position="163"/>
    </location>
</feature>
<gene>
    <name evidence="2" type="ORF">SAMN02745975_02995</name>
</gene>
<proteinExistence type="predicted"/>
<name>A0A1M6MJN8_9FIRM</name>
<dbReference type="InterPro" id="IPR058365">
    <property type="entry name" value="DUF8052"/>
</dbReference>
<dbReference type="RefSeq" id="WP_110942039.1">
    <property type="nucleotide sequence ID" value="NZ_FQZV01000045.1"/>
</dbReference>
<dbReference type="EMBL" id="FQZV01000045">
    <property type="protein sequence ID" value="SHJ83493.1"/>
    <property type="molecule type" value="Genomic_DNA"/>
</dbReference>
<evidence type="ECO:0000313" key="3">
    <source>
        <dbReference type="Proteomes" id="UP000184536"/>
    </source>
</evidence>
<dbReference type="Pfam" id="PF26226">
    <property type="entry name" value="DUF8052"/>
    <property type="match status" value="1"/>
</dbReference>
<dbReference type="OrthoDB" id="2836917at2"/>
<dbReference type="STRING" id="1121919.SAMN02745975_02995"/>
<dbReference type="AlphaFoldDB" id="A0A1M6MJN8"/>
<protein>
    <recommendedName>
        <fullName evidence="1">DUF8052 domain-containing protein</fullName>
    </recommendedName>
</protein>
<evidence type="ECO:0000313" key="2">
    <source>
        <dbReference type="EMBL" id="SHJ83493.1"/>
    </source>
</evidence>
<organism evidence="2 3">
    <name type="scientific">Geosporobacter subterraneus DSM 17957</name>
    <dbReference type="NCBI Taxonomy" id="1121919"/>
    <lineage>
        <taxon>Bacteria</taxon>
        <taxon>Bacillati</taxon>
        <taxon>Bacillota</taxon>
        <taxon>Clostridia</taxon>
        <taxon>Peptostreptococcales</taxon>
        <taxon>Thermotaleaceae</taxon>
        <taxon>Geosporobacter</taxon>
    </lineage>
</organism>
<dbReference type="Proteomes" id="UP000184536">
    <property type="component" value="Unassembled WGS sequence"/>
</dbReference>
<keyword evidence="3" id="KW-1185">Reference proteome</keyword>